<evidence type="ECO:0000313" key="6">
    <source>
        <dbReference type="EMBL" id="THH12042.1"/>
    </source>
</evidence>
<accession>A0A4S4LJ29</accession>
<feature type="region of interest" description="Disordered" evidence="3">
    <location>
        <begin position="148"/>
        <end position="231"/>
    </location>
</feature>
<proteinExistence type="predicted"/>
<gene>
    <name evidence="6" type="ORF">EW146_g7839</name>
</gene>
<dbReference type="Gene3D" id="2.30.30.40">
    <property type="entry name" value="SH3 Domains"/>
    <property type="match status" value="1"/>
</dbReference>
<dbReference type="Proteomes" id="UP000310158">
    <property type="component" value="Unassembled WGS sequence"/>
</dbReference>
<evidence type="ECO:0000256" key="3">
    <source>
        <dbReference type="SAM" id="MobiDB-lite"/>
    </source>
</evidence>
<keyword evidence="7" id="KW-1185">Reference proteome</keyword>
<dbReference type="EMBL" id="SGPL01000486">
    <property type="protein sequence ID" value="THH12042.1"/>
    <property type="molecule type" value="Genomic_DNA"/>
</dbReference>
<feature type="compositionally biased region" description="Pro residues" evidence="3">
    <location>
        <begin position="211"/>
        <end position="225"/>
    </location>
</feature>
<dbReference type="InterPro" id="IPR035521">
    <property type="entry name" value="Fus1_SH3"/>
</dbReference>
<dbReference type="SMART" id="SM00326">
    <property type="entry name" value="SH3"/>
    <property type="match status" value="1"/>
</dbReference>
<comment type="caution">
    <text evidence="6">The sequence shown here is derived from an EMBL/GenBank/DDBJ whole genome shotgun (WGS) entry which is preliminary data.</text>
</comment>
<dbReference type="InterPro" id="IPR036028">
    <property type="entry name" value="SH3-like_dom_sf"/>
</dbReference>
<name>A0A4S4LJ29_9AGAM</name>
<dbReference type="CDD" id="cd11854">
    <property type="entry name" value="SH3_Fus1p"/>
    <property type="match status" value="1"/>
</dbReference>
<organism evidence="6 7">
    <name type="scientific">Bondarzewia mesenterica</name>
    <dbReference type="NCBI Taxonomy" id="1095465"/>
    <lineage>
        <taxon>Eukaryota</taxon>
        <taxon>Fungi</taxon>
        <taxon>Dikarya</taxon>
        <taxon>Basidiomycota</taxon>
        <taxon>Agaricomycotina</taxon>
        <taxon>Agaricomycetes</taxon>
        <taxon>Russulales</taxon>
        <taxon>Bondarzewiaceae</taxon>
        <taxon>Bondarzewia</taxon>
    </lineage>
</organism>
<dbReference type="OrthoDB" id="5340910at2759"/>
<dbReference type="AlphaFoldDB" id="A0A4S4LJ29"/>
<evidence type="ECO:0000256" key="2">
    <source>
        <dbReference type="PROSITE-ProRule" id="PRU00192"/>
    </source>
</evidence>
<dbReference type="PROSITE" id="PS50002">
    <property type="entry name" value="SH3"/>
    <property type="match status" value="1"/>
</dbReference>
<evidence type="ECO:0000313" key="7">
    <source>
        <dbReference type="Proteomes" id="UP000310158"/>
    </source>
</evidence>
<keyword evidence="4" id="KW-0812">Transmembrane</keyword>
<keyword evidence="4" id="KW-0472">Membrane</keyword>
<sequence length="339" mass="36766">MAVFASGVHVFEREFIRAIQPRDSATISSAPSPSPSHSPVNVHLATSVKALAGAFTVIGLIILATAAWKFCSWRKRRNGSAPSSQFDASSMEKGMSEKQKFHASLIDIKVERPNKAVLLPPVPSTPSVGWVPQIRSVHVPKSGVSIPPIAMTGATRSPQNKEEFVNTSDERNCSPPPKYSLPLPPPPPFTAPPAVPPPTPPASRKLSVTVAPPPPETFDLPPLPSPRSTSISNFPSAATAKVSRTSFIAMLSPKALPRLMTVATAFTPTMDDELLVRAGETLRLLEEFEDEWCLVQRVGRADAEKGVIPRFCLQERPRVVPPQRVTFSTFHFGHSAQRK</sequence>
<dbReference type="Pfam" id="PF14604">
    <property type="entry name" value="SH3_9"/>
    <property type="match status" value="1"/>
</dbReference>
<protein>
    <recommendedName>
        <fullName evidence="5">SH3 domain-containing protein</fullName>
    </recommendedName>
</protein>
<feature type="domain" description="SH3" evidence="5">
    <location>
        <begin position="255"/>
        <end position="318"/>
    </location>
</feature>
<evidence type="ECO:0000259" key="5">
    <source>
        <dbReference type="PROSITE" id="PS50002"/>
    </source>
</evidence>
<feature type="compositionally biased region" description="Basic and acidic residues" evidence="3">
    <location>
        <begin position="159"/>
        <end position="172"/>
    </location>
</feature>
<reference evidence="6 7" key="1">
    <citation type="submission" date="2019-02" db="EMBL/GenBank/DDBJ databases">
        <title>Genome sequencing of the rare red list fungi Bondarzewia mesenterica.</title>
        <authorList>
            <person name="Buettner E."/>
            <person name="Kellner H."/>
        </authorList>
    </citation>
    <scope>NUCLEOTIDE SEQUENCE [LARGE SCALE GENOMIC DNA]</scope>
    <source>
        <strain evidence="6 7">DSM 108281</strain>
    </source>
</reference>
<feature type="compositionally biased region" description="Pro residues" evidence="3">
    <location>
        <begin position="174"/>
        <end position="201"/>
    </location>
</feature>
<evidence type="ECO:0000256" key="4">
    <source>
        <dbReference type="SAM" id="Phobius"/>
    </source>
</evidence>
<keyword evidence="4" id="KW-1133">Transmembrane helix</keyword>
<evidence type="ECO:0000256" key="1">
    <source>
        <dbReference type="ARBA" id="ARBA00022443"/>
    </source>
</evidence>
<feature type="transmembrane region" description="Helical" evidence="4">
    <location>
        <begin position="50"/>
        <end position="68"/>
    </location>
</feature>
<dbReference type="SUPFAM" id="SSF50044">
    <property type="entry name" value="SH3-domain"/>
    <property type="match status" value="1"/>
</dbReference>
<dbReference type="InterPro" id="IPR001452">
    <property type="entry name" value="SH3_domain"/>
</dbReference>
<keyword evidence="1 2" id="KW-0728">SH3 domain</keyword>